<evidence type="ECO:0000256" key="1">
    <source>
        <dbReference type="SAM" id="MobiDB-lite"/>
    </source>
</evidence>
<dbReference type="KEGG" id="theu:HPC62_02515"/>
<accession>A0A6M8B321</accession>
<dbReference type="Proteomes" id="UP000505210">
    <property type="component" value="Chromosome"/>
</dbReference>
<sequence>MGDRPSFPSTDTFRRSPSFHSTDIFGRSPPRLPFGTLHTDRSLSLLSLCG</sequence>
<feature type="region of interest" description="Disordered" evidence="1">
    <location>
        <begin position="1"/>
        <end position="31"/>
    </location>
</feature>
<name>A0A6M8B321_9CYAN</name>
<proteinExistence type="predicted"/>
<dbReference type="AlphaFoldDB" id="A0A6M8B321"/>
<keyword evidence="3" id="KW-1185">Reference proteome</keyword>
<evidence type="ECO:0000313" key="2">
    <source>
        <dbReference type="EMBL" id="QKD81194.1"/>
    </source>
</evidence>
<reference evidence="2 3" key="1">
    <citation type="submission" date="2020-05" db="EMBL/GenBank/DDBJ databases">
        <title>Complete genome sequence of of a novel Thermoleptolyngbya strain isolated from hot springs of Ganzi, Sichuan China.</title>
        <authorList>
            <person name="Tang J."/>
            <person name="Daroch M."/>
            <person name="Li L."/>
            <person name="Waleron K."/>
            <person name="Waleron M."/>
            <person name="Waleron M."/>
        </authorList>
    </citation>
    <scope>NUCLEOTIDE SEQUENCE [LARGE SCALE GENOMIC DNA]</scope>
    <source>
        <strain evidence="2 3">PKUAC-SCTA183</strain>
    </source>
</reference>
<dbReference type="RefSeq" id="WP_172353609.1">
    <property type="nucleotide sequence ID" value="NZ_CP053661.1"/>
</dbReference>
<organism evidence="2 3">
    <name type="scientific">Thermoleptolyngbya sichuanensis A183</name>
    <dbReference type="NCBI Taxonomy" id="2737172"/>
    <lineage>
        <taxon>Bacteria</taxon>
        <taxon>Bacillati</taxon>
        <taxon>Cyanobacteriota</taxon>
        <taxon>Cyanophyceae</taxon>
        <taxon>Oculatellales</taxon>
        <taxon>Oculatellaceae</taxon>
        <taxon>Thermoleptolyngbya</taxon>
        <taxon>Thermoleptolyngbya sichuanensis</taxon>
    </lineage>
</organism>
<gene>
    <name evidence="2" type="ORF">HPC62_02515</name>
</gene>
<protein>
    <submittedName>
        <fullName evidence="2">Uncharacterized protein</fullName>
    </submittedName>
</protein>
<evidence type="ECO:0000313" key="3">
    <source>
        <dbReference type="Proteomes" id="UP000505210"/>
    </source>
</evidence>
<dbReference type="EMBL" id="CP053661">
    <property type="protein sequence ID" value="QKD81194.1"/>
    <property type="molecule type" value="Genomic_DNA"/>
</dbReference>